<gene>
    <name evidence="5" type="ORF">BUALT_Bualt09G0083300</name>
</gene>
<dbReference type="InterPro" id="IPR019448">
    <property type="entry name" value="NT-C2"/>
</dbReference>
<feature type="coiled-coil region" evidence="1">
    <location>
        <begin position="453"/>
        <end position="606"/>
    </location>
</feature>
<keyword evidence="1" id="KW-0175">Coiled coil</keyword>
<sequence>MPNCKDCSYANCHESEGEMFKLQRPTNKQSKSRDRLDFKFSNFQALQVPKGWDRLFVSLISVETGKIIAKLGKALVKNGGCQWTDTLSESIYVSRDDSSKGYEECFVKLLVSSGSTRSSILGEATINVANYTSSRAAAAVSQPLKKCTYGTILQASYLIFSLFIVLVLNLICLSIWLQVKIQCLTPRSKIRDQEKDPSVDHHDKGSKSNGSDSSSDRTVGSRSQDSATTSRPLKLDSKETSRSASGSIQSFDSAEGSIGREAISTRNPLNNEEYNSHEKQLGGSFDGSPILDHFSDGSSSSSNRSSVNSRVYLREDLQKETVVNGLSHTSVGSSRNLLEAAENTIDELRAEAKMWERNARKLMLDLDILRKEFSDVSKKQADLVIELSAAYTEHDGLKREMEKLKLELEKSKINEAAREDPVVQSESIIQIQKVLENEIKYQKDFSADLSQQLKQSQESNIELVSVLQELEETLEQQRIEIDYLSSLKLDYTDLEKSVARNSEENRNLLIELQQVQESEKELQADVKLLEEALRDKIDELESKWKFEVSVKDEEIARLEAKLLDNDDYNENMVDLIREVESLRGKVEELEKDCTELTDENLELLFKLKDLNKSNIRKSASFDSMSSENPTDDSEVSDPKFQISNFEDELKKRVSFESFEKFTEIIEQLDMAFRLLAKPWCSRSNESGFLNDLVHIKGNTTTKMSAEYILSFLLEMNKVLETRIVECDKILRYHENEIKERDATIADAKRKMEEHEKSKAKIEEDYAELMKELEGNLMLKEQEADFFVQRQRELEAEIRLHLQEKDTLKSVATSLEDENKKVKVEMEIQSLDLKQKSEDMQKQWIGAQEQCEHLQAENKTLQASAASFVQEYAELKSEIEELHENRSQMEAQLSKCKKSLSDCTKKVEVLEDHLTSVLEEFVLKENSVKSDVDALVKENNHQKEKFALEVENISRQISDAYQERERISLEASGEFSLLLADNDALQASLQEVQSKAENKLEATLAESELKIQDLTGQLATSQQDREILMADHERIMKLLASYKKNEEKLNTDINDLELKLTISDYEREQLTKEMSILKIQLQNTSVLHEEISILKSELEGCRFENSKLEVSFLTVSGDYEKLKAENISLSEEISGFEECKRRKLAVEEKLMKMENELSVKEILCSQNVDLENELTEIKRANVQFQQKMYRLEEEKDEYMKKVQELEEHLKLMEERYNNFHKEDPCNHDESPRAVSMDHVAKNQLLENESLTKKKPGGNGEVVARERYERTKSSLETELRDLRERYLEMSLKYAEVEGEREDLVMKLRATRGVKRWFS</sequence>
<feature type="compositionally biased region" description="Polar residues" evidence="2">
    <location>
        <begin position="242"/>
        <end position="252"/>
    </location>
</feature>
<feature type="transmembrane region" description="Helical" evidence="3">
    <location>
        <begin position="155"/>
        <end position="177"/>
    </location>
</feature>
<keyword evidence="3" id="KW-0812">Transmembrane</keyword>
<reference evidence="5" key="1">
    <citation type="submission" date="2019-10" db="EMBL/GenBank/DDBJ databases">
        <authorList>
            <person name="Zhang R."/>
            <person name="Pan Y."/>
            <person name="Wang J."/>
            <person name="Ma R."/>
            <person name="Yu S."/>
        </authorList>
    </citation>
    <scope>NUCLEOTIDE SEQUENCE</scope>
    <source>
        <strain evidence="5">LA-IB0</strain>
        <tissue evidence="5">Leaf</tissue>
    </source>
</reference>
<evidence type="ECO:0000256" key="2">
    <source>
        <dbReference type="SAM" id="MobiDB-lite"/>
    </source>
</evidence>
<evidence type="ECO:0000256" key="3">
    <source>
        <dbReference type="SAM" id="Phobius"/>
    </source>
</evidence>
<feature type="compositionally biased region" description="Basic and acidic residues" evidence="2">
    <location>
        <begin position="191"/>
        <end position="206"/>
    </location>
</feature>
<evidence type="ECO:0000313" key="6">
    <source>
        <dbReference type="Proteomes" id="UP000826271"/>
    </source>
</evidence>
<evidence type="ECO:0000313" key="5">
    <source>
        <dbReference type="EMBL" id="KAG8376629.1"/>
    </source>
</evidence>
<feature type="compositionally biased region" description="Polar residues" evidence="2">
    <location>
        <begin position="217"/>
        <end position="231"/>
    </location>
</feature>
<keyword evidence="6" id="KW-1185">Reference proteome</keyword>
<feature type="coiled-coil region" evidence="1">
    <location>
        <begin position="331"/>
        <end position="414"/>
    </location>
</feature>
<feature type="domain" description="C2 NT-type" evidence="4">
    <location>
        <begin position="26"/>
        <end position="166"/>
    </location>
</feature>
<proteinExistence type="predicted"/>
<dbReference type="PANTHER" id="PTHR47270:SF3">
    <property type="entry name" value="HYPOTETICAL PROTEIN"/>
    <property type="match status" value="1"/>
</dbReference>
<keyword evidence="3" id="KW-1133">Transmembrane helix</keyword>
<accession>A0AAV6X2L8</accession>
<evidence type="ECO:0000259" key="4">
    <source>
        <dbReference type="PROSITE" id="PS51840"/>
    </source>
</evidence>
<dbReference type="Pfam" id="PF10358">
    <property type="entry name" value="NT-C2"/>
    <property type="match status" value="1"/>
</dbReference>
<dbReference type="Proteomes" id="UP000826271">
    <property type="component" value="Unassembled WGS sequence"/>
</dbReference>
<keyword evidence="3" id="KW-0472">Membrane</keyword>
<name>A0AAV6X2L8_9LAMI</name>
<dbReference type="EMBL" id="WHWC01000009">
    <property type="protein sequence ID" value="KAG8376629.1"/>
    <property type="molecule type" value="Genomic_DNA"/>
</dbReference>
<comment type="caution">
    <text evidence="5">The sequence shown here is derived from an EMBL/GenBank/DDBJ whole genome shotgun (WGS) entry which is preliminary data.</text>
</comment>
<evidence type="ECO:0000256" key="1">
    <source>
        <dbReference type="SAM" id="Coils"/>
    </source>
</evidence>
<feature type="coiled-coil region" evidence="1">
    <location>
        <begin position="1263"/>
        <end position="1297"/>
    </location>
</feature>
<feature type="compositionally biased region" description="Polar residues" evidence="2">
    <location>
        <begin position="264"/>
        <end position="273"/>
    </location>
</feature>
<feature type="coiled-coil region" evidence="1">
    <location>
        <begin position="949"/>
        <end position="1058"/>
    </location>
</feature>
<feature type="coiled-coil region" evidence="1">
    <location>
        <begin position="857"/>
        <end position="898"/>
    </location>
</feature>
<feature type="coiled-coil region" evidence="1">
    <location>
        <begin position="1135"/>
        <end position="1221"/>
    </location>
</feature>
<feature type="compositionally biased region" description="Low complexity" evidence="2">
    <location>
        <begin position="298"/>
        <end position="307"/>
    </location>
</feature>
<feature type="region of interest" description="Disordered" evidence="2">
    <location>
        <begin position="191"/>
        <end position="307"/>
    </location>
</feature>
<organism evidence="5 6">
    <name type="scientific">Buddleja alternifolia</name>
    <dbReference type="NCBI Taxonomy" id="168488"/>
    <lineage>
        <taxon>Eukaryota</taxon>
        <taxon>Viridiplantae</taxon>
        <taxon>Streptophyta</taxon>
        <taxon>Embryophyta</taxon>
        <taxon>Tracheophyta</taxon>
        <taxon>Spermatophyta</taxon>
        <taxon>Magnoliopsida</taxon>
        <taxon>eudicotyledons</taxon>
        <taxon>Gunneridae</taxon>
        <taxon>Pentapetalae</taxon>
        <taxon>asterids</taxon>
        <taxon>lamiids</taxon>
        <taxon>Lamiales</taxon>
        <taxon>Scrophulariaceae</taxon>
        <taxon>Buddlejeae</taxon>
        <taxon>Buddleja</taxon>
    </lineage>
</organism>
<feature type="coiled-coil region" evidence="1">
    <location>
        <begin position="737"/>
        <end position="824"/>
    </location>
</feature>
<protein>
    <recommendedName>
        <fullName evidence="4">C2 NT-type domain-containing protein</fullName>
    </recommendedName>
</protein>
<dbReference type="PROSITE" id="PS51840">
    <property type="entry name" value="C2_NT"/>
    <property type="match status" value="1"/>
</dbReference>
<dbReference type="PANTHER" id="PTHR47270">
    <property type="entry name" value="PROTEIN MLP1-LIKE"/>
    <property type="match status" value="1"/>
</dbReference>